<keyword evidence="3" id="KW-0998">Cell outer membrane</keyword>
<dbReference type="EMBL" id="RJJR01000013">
    <property type="protein sequence ID" value="RNI34548.1"/>
    <property type="molecule type" value="Genomic_DNA"/>
</dbReference>
<feature type="region of interest" description="Disordered" evidence="4">
    <location>
        <begin position="284"/>
        <end position="305"/>
    </location>
</feature>
<dbReference type="Pfam" id="PF14905">
    <property type="entry name" value="OMP_b-brl_3"/>
    <property type="match status" value="1"/>
</dbReference>
<keyword evidence="8" id="KW-1185">Reference proteome</keyword>
<accession>A0A3M9NC60</accession>
<dbReference type="InterPro" id="IPR041700">
    <property type="entry name" value="OMP_b-brl_3"/>
</dbReference>
<comment type="caution">
    <text evidence="7">The sequence shown here is derived from an EMBL/GenBank/DDBJ whole genome shotgun (WGS) entry which is preliminary data.</text>
</comment>
<feature type="chain" id="PRO_5018018113" description="Outer membrane protein beta-barrel domain-containing protein" evidence="5">
    <location>
        <begin position="21"/>
        <end position="963"/>
    </location>
</feature>
<evidence type="ECO:0000256" key="1">
    <source>
        <dbReference type="ARBA" id="ARBA00004442"/>
    </source>
</evidence>
<keyword evidence="2" id="KW-0472">Membrane</keyword>
<evidence type="ECO:0000313" key="8">
    <source>
        <dbReference type="Proteomes" id="UP000267223"/>
    </source>
</evidence>
<comment type="subcellular location">
    <subcellularLocation>
        <location evidence="1">Cell outer membrane</location>
    </subcellularLocation>
</comment>
<gene>
    <name evidence="7" type="ORF">EFY79_15350</name>
</gene>
<feature type="region of interest" description="Disordered" evidence="4">
    <location>
        <begin position="929"/>
        <end position="963"/>
    </location>
</feature>
<dbReference type="Pfam" id="PF13620">
    <property type="entry name" value="CarboxypepD_reg"/>
    <property type="match status" value="1"/>
</dbReference>
<dbReference type="GO" id="GO:0009279">
    <property type="term" value="C:cell outer membrane"/>
    <property type="evidence" value="ECO:0007669"/>
    <property type="project" value="UniProtKB-SubCell"/>
</dbReference>
<evidence type="ECO:0000256" key="2">
    <source>
        <dbReference type="ARBA" id="ARBA00023136"/>
    </source>
</evidence>
<dbReference type="SUPFAM" id="SSF49464">
    <property type="entry name" value="Carboxypeptidase regulatory domain-like"/>
    <property type="match status" value="1"/>
</dbReference>
<feature type="compositionally biased region" description="Pro residues" evidence="4">
    <location>
        <begin position="951"/>
        <end position="963"/>
    </location>
</feature>
<dbReference type="Gene3D" id="2.60.40.1120">
    <property type="entry name" value="Carboxypeptidase-like, regulatory domain"/>
    <property type="match status" value="1"/>
</dbReference>
<name>A0A3M9NC60_9BACT</name>
<reference evidence="7 8" key="1">
    <citation type="submission" date="2018-11" db="EMBL/GenBank/DDBJ databases">
        <title>Draft genome sequence of Ferruginibacter sp. BO-59.</title>
        <authorList>
            <person name="Im W.T."/>
        </authorList>
    </citation>
    <scope>NUCLEOTIDE SEQUENCE [LARGE SCALE GENOMIC DNA]</scope>
    <source>
        <strain evidence="7 8">BO-59</strain>
    </source>
</reference>
<feature type="compositionally biased region" description="Basic and acidic residues" evidence="4">
    <location>
        <begin position="931"/>
        <end position="944"/>
    </location>
</feature>
<dbReference type="Proteomes" id="UP000267223">
    <property type="component" value="Unassembled WGS sequence"/>
</dbReference>
<feature type="domain" description="Outer membrane protein beta-barrel" evidence="6">
    <location>
        <begin position="455"/>
        <end position="922"/>
    </location>
</feature>
<evidence type="ECO:0000256" key="4">
    <source>
        <dbReference type="SAM" id="MobiDB-lite"/>
    </source>
</evidence>
<evidence type="ECO:0000259" key="6">
    <source>
        <dbReference type="Pfam" id="PF14905"/>
    </source>
</evidence>
<sequence length="963" mass="106831">MNKLFTTVVVAFIISSAVQAQSVSGKIEDAASNNAVANATVKLSGIDSTKLPLFSVSNSQGTFVFNNVANGSYTLSITSIGYGEIKKQVSVIGQNVDLGNIFISKSAETLSTVVINNTPPVKQNGDTLEYTASQYKVNPDATGEDLIKKMPGVTVDRQTGAVTAQGESVKKVTVDGRDFFGDDATATLRNLPADVVDKIQVFDKLSDQAQLTGFDDGNTTKSINIVTKKDMRTGNFGRIYAGYGTDDRYSGGGNVSFFNNARRISLVGLVNNVNQQNFSSDDLLGVTSGNRGGGGRRGGGGGGNFRGGSSNFTVGPQSGIAKTNAFGVNYSDAWGKKIDVSGSYFFNNSNTNNNQTISRQNFITSDSSQYYDENTISNNINYNNRVNFRLTYRIDSNNTIIATSNLNFQKNNSTNLVGGTNYFDEEKQNILSKTENDINSNSTGSSNSNMLLFRHAFAKRGRSISLGIFQSYNNRDGQNYLNADNSYYKSIVKQDTVKQFSNQNNYTNQYRFNLVYTEPLSTKTQLQLNYEPSFQKSKADQETFNFDNTNDKYSLRDTSLSNKFDNTYNTQNAGITIRHGDRNNMIAAGVSYQYSELKSSQEFPQVSFIDNSYSNFLANAFSRFKLSPRSTLRVIYRGSVSPPSVRQLQNVINNSNQFFYTTGNPDLQQQYTNNLITRYTYTNSGKGQSFFANLFFQNINNYVTNATYTTSKDSMLTNTVTLFKGSQLSKPVNMNGYINARSFFTFGMPLKFIKSNMNLNAGLSYARQPGLINNVENISDAYNYNLGAVISSNINEYIDFDLSYAANINTVKNSIQPDLNNNYFTQSIGINTNFLTKKGLFLNNAISNESYKGLTDGFNQNYWLWNIAIGQKFLKNQDGELKLSVFDLLNQNKSITRDVTESYVQDQTNRVLRQYFMLTFTYKLKTFGKGKPQESNDNRRREFRGFGGFGGPPPPPPSGGPQL</sequence>
<dbReference type="InterPro" id="IPR036942">
    <property type="entry name" value="Beta-barrel_TonB_sf"/>
</dbReference>
<organism evidence="7 8">
    <name type="scientific">Hanamia caeni</name>
    <dbReference type="NCBI Taxonomy" id="2294116"/>
    <lineage>
        <taxon>Bacteria</taxon>
        <taxon>Pseudomonadati</taxon>
        <taxon>Bacteroidota</taxon>
        <taxon>Chitinophagia</taxon>
        <taxon>Chitinophagales</taxon>
        <taxon>Chitinophagaceae</taxon>
        <taxon>Hanamia</taxon>
    </lineage>
</organism>
<dbReference type="SUPFAM" id="SSF56935">
    <property type="entry name" value="Porins"/>
    <property type="match status" value="1"/>
</dbReference>
<dbReference type="RefSeq" id="WP_123121607.1">
    <property type="nucleotide sequence ID" value="NZ_RJJR01000013.1"/>
</dbReference>
<protein>
    <recommendedName>
        <fullName evidence="6">Outer membrane protein beta-barrel domain-containing protein</fullName>
    </recommendedName>
</protein>
<proteinExistence type="predicted"/>
<feature type="signal peptide" evidence="5">
    <location>
        <begin position="1"/>
        <end position="20"/>
    </location>
</feature>
<keyword evidence="5" id="KW-0732">Signal</keyword>
<dbReference type="AlphaFoldDB" id="A0A3M9NC60"/>
<dbReference type="OrthoDB" id="606930at2"/>
<feature type="compositionally biased region" description="Gly residues" evidence="4">
    <location>
        <begin position="290"/>
        <end position="305"/>
    </location>
</feature>
<evidence type="ECO:0000313" key="7">
    <source>
        <dbReference type="EMBL" id="RNI34548.1"/>
    </source>
</evidence>
<evidence type="ECO:0000256" key="5">
    <source>
        <dbReference type="SAM" id="SignalP"/>
    </source>
</evidence>
<dbReference type="Gene3D" id="2.40.170.20">
    <property type="entry name" value="TonB-dependent receptor, beta-barrel domain"/>
    <property type="match status" value="1"/>
</dbReference>
<dbReference type="InterPro" id="IPR008969">
    <property type="entry name" value="CarboxyPept-like_regulatory"/>
</dbReference>
<evidence type="ECO:0000256" key="3">
    <source>
        <dbReference type="ARBA" id="ARBA00023237"/>
    </source>
</evidence>